<evidence type="ECO:0000313" key="9">
    <source>
        <dbReference type="Proteomes" id="UP000094936"/>
    </source>
</evidence>
<evidence type="ECO:0000256" key="5">
    <source>
        <dbReference type="ARBA" id="ARBA00023136"/>
    </source>
</evidence>
<feature type="transmembrane region" description="Helical" evidence="6">
    <location>
        <begin position="339"/>
        <end position="357"/>
    </location>
</feature>
<reference evidence="8 9" key="1">
    <citation type="submission" date="2016-05" db="EMBL/GenBank/DDBJ databases">
        <title>Genomic Taxonomy of the Vibrionaceae.</title>
        <authorList>
            <person name="Gomez-Gil B."/>
            <person name="Enciso-Ibarra J."/>
        </authorList>
    </citation>
    <scope>NUCLEOTIDE SEQUENCE [LARGE SCALE GENOMIC DNA]</scope>
    <source>
        <strain evidence="8 9">CAIM 1920</strain>
    </source>
</reference>
<dbReference type="PROSITE" id="PS50850">
    <property type="entry name" value="MFS"/>
    <property type="match status" value="1"/>
</dbReference>
<accession>A0A1C3EJY1</accession>
<feature type="transmembrane region" description="Helical" evidence="6">
    <location>
        <begin position="275"/>
        <end position="298"/>
    </location>
</feature>
<dbReference type="EMBL" id="LYBM01000015">
    <property type="protein sequence ID" value="ODA33538.1"/>
    <property type="molecule type" value="Genomic_DNA"/>
</dbReference>
<dbReference type="CDD" id="cd17473">
    <property type="entry name" value="MFS_arabinose_efflux_permease_like"/>
    <property type="match status" value="1"/>
</dbReference>
<feature type="transmembrane region" description="Helical" evidence="6">
    <location>
        <begin position="251"/>
        <end position="268"/>
    </location>
</feature>
<feature type="domain" description="Major facilitator superfamily (MFS) profile" evidence="7">
    <location>
        <begin position="210"/>
        <end position="405"/>
    </location>
</feature>
<feature type="transmembrane region" description="Helical" evidence="6">
    <location>
        <begin position="169"/>
        <end position="188"/>
    </location>
</feature>
<keyword evidence="2" id="KW-1003">Cell membrane</keyword>
<feature type="transmembrane region" description="Helical" evidence="6">
    <location>
        <begin position="372"/>
        <end position="394"/>
    </location>
</feature>
<comment type="caution">
    <text evidence="8">The sequence shown here is derived from an EMBL/GenBank/DDBJ whole genome shotgun (WGS) entry which is preliminary data.</text>
</comment>
<sequence length="405" mass="43181">MSNLSPISSNARKLHLLLASTMTVMAGATLAPALPGMQAAFAALPQSEFWVKMTMSLPGLMIALCAPFAGMLLDKPYKKVMLISAMLLYAATGVIGYLSPDSLWTILASRAALGVAVAFIMVGCTTLAGHYFQGPKLAGYMGLQAAFGGFGGVVFLYSAGLLADIEWHYVFTIYLLALLIVPGVLLFINEPEKTGAPPTKQGIPAQSELNKASLVTCYVLAGCEILVLYGITLNLPFMLQFLALGSPSETGFMLSFFLLAMSLCSLGYGKLSARFSIAAIHFTGWTMIGLGLVAVSLFETEATLLASLTLVGIGLGVIRPNLIFWLFSFTPLHLRGKMIGGITTCFFLGQFISPILMEPVVQLYGELSGYKALFLIIGILSLLTTGGLGLRYFARQKFTAKASTP</sequence>
<keyword evidence="3 6" id="KW-0812">Transmembrane</keyword>
<keyword evidence="5 6" id="KW-0472">Membrane</keyword>
<dbReference type="PANTHER" id="PTHR43124:SF3">
    <property type="entry name" value="CHLORAMPHENICOL EFFLUX PUMP RV0191"/>
    <property type="match status" value="1"/>
</dbReference>
<organism evidence="8 9">
    <name type="scientific">Veronia pacifica</name>
    <dbReference type="NCBI Taxonomy" id="1080227"/>
    <lineage>
        <taxon>Bacteria</taxon>
        <taxon>Pseudomonadati</taxon>
        <taxon>Pseudomonadota</taxon>
        <taxon>Gammaproteobacteria</taxon>
        <taxon>Vibrionales</taxon>
        <taxon>Vibrionaceae</taxon>
        <taxon>Veronia</taxon>
    </lineage>
</organism>
<evidence type="ECO:0000256" key="1">
    <source>
        <dbReference type="ARBA" id="ARBA00004651"/>
    </source>
</evidence>
<evidence type="ECO:0000256" key="3">
    <source>
        <dbReference type="ARBA" id="ARBA00022692"/>
    </source>
</evidence>
<dbReference type="OrthoDB" id="9812221at2"/>
<feature type="transmembrane region" description="Helical" evidence="6">
    <location>
        <begin position="209"/>
        <end position="231"/>
    </location>
</feature>
<feature type="transmembrane region" description="Helical" evidence="6">
    <location>
        <begin position="52"/>
        <end position="73"/>
    </location>
</feature>
<evidence type="ECO:0000256" key="6">
    <source>
        <dbReference type="SAM" id="Phobius"/>
    </source>
</evidence>
<dbReference type="SUPFAM" id="SSF103473">
    <property type="entry name" value="MFS general substrate transporter"/>
    <property type="match status" value="1"/>
</dbReference>
<feature type="transmembrane region" description="Helical" evidence="6">
    <location>
        <begin position="304"/>
        <end position="327"/>
    </location>
</feature>
<dbReference type="InterPro" id="IPR036259">
    <property type="entry name" value="MFS_trans_sf"/>
</dbReference>
<dbReference type="AlphaFoldDB" id="A0A1C3EJY1"/>
<name>A0A1C3EJY1_9GAMM</name>
<protein>
    <recommendedName>
        <fullName evidence="7">Major facilitator superfamily (MFS) profile domain-containing protein</fullName>
    </recommendedName>
</protein>
<proteinExistence type="predicted"/>
<dbReference type="GO" id="GO:0022857">
    <property type="term" value="F:transmembrane transporter activity"/>
    <property type="evidence" value="ECO:0007669"/>
    <property type="project" value="InterPro"/>
</dbReference>
<dbReference type="InterPro" id="IPR011701">
    <property type="entry name" value="MFS"/>
</dbReference>
<dbReference type="GO" id="GO:0005886">
    <property type="term" value="C:plasma membrane"/>
    <property type="evidence" value="ECO:0007669"/>
    <property type="project" value="UniProtKB-SubCell"/>
</dbReference>
<dbReference type="Pfam" id="PF07690">
    <property type="entry name" value="MFS_1"/>
    <property type="match status" value="1"/>
</dbReference>
<gene>
    <name evidence="8" type="ORF">A8L45_10030</name>
</gene>
<dbReference type="InterPro" id="IPR020846">
    <property type="entry name" value="MFS_dom"/>
</dbReference>
<keyword evidence="9" id="KW-1185">Reference proteome</keyword>
<comment type="subcellular location">
    <subcellularLocation>
        <location evidence="1">Cell membrane</location>
        <topology evidence="1">Multi-pass membrane protein</topology>
    </subcellularLocation>
</comment>
<feature type="transmembrane region" description="Helical" evidence="6">
    <location>
        <begin position="111"/>
        <end position="132"/>
    </location>
</feature>
<evidence type="ECO:0000313" key="8">
    <source>
        <dbReference type="EMBL" id="ODA33538.1"/>
    </source>
</evidence>
<dbReference type="Proteomes" id="UP000094936">
    <property type="component" value="Unassembled WGS sequence"/>
</dbReference>
<evidence type="ECO:0000259" key="7">
    <source>
        <dbReference type="PROSITE" id="PS50850"/>
    </source>
</evidence>
<dbReference type="STRING" id="1080227.A8L45_10030"/>
<dbReference type="InterPro" id="IPR050189">
    <property type="entry name" value="MFS_Efflux_Transporters"/>
</dbReference>
<dbReference type="RefSeq" id="WP_068901812.1">
    <property type="nucleotide sequence ID" value="NZ_JBHUIF010000009.1"/>
</dbReference>
<dbReference type="PANTHER" id="PTHR43124">
    <property type="entry name" value="PURINE EFFLUX PUMP PBUE"/>
    <property type="match status" value="1"/>
</dbReference>
<evidence type="ECO:0000256" key="4">
    <source>
        <dbReference type="ARBA" id="ARBA00022989"/>
    </source>
</evidence>
<dbReference type="Gene3D" id="1.20.1250.20">
    <property type="entry name" value="MFS general substrate transporter like domains"/>
    <property type="match status" value="2"/>
</dbReference>
<feature type="transmembrane region" description="Helical" evidence="6">
    <location>
        <begin position="80"/>
        <end position="99"/>
    </location>
</feature>
<keyword evidence="4 6" id="KW-1133">Transmembrane helix</keyword>
<evidence type="ECO:0000256" key="2">
    <source>
        <dbReference type="ARBA" id="ARBA00022475"/>
    </source>
</evidence>
<feature type="transmembrane region" description="Helical" evidence="6">
    <location>
        <begin position="144"/>
        <end position="163"/>
    </location>
</feature>